<evidence type="ECO:0000256" key="4">
    <source>
        <dbReference type="ARBA" id="ARBA00022679"/>
    </source>
</evidence>
<evidence type="ECO:0000256" key="8">
    <source>
        <dbReference type="ARBA" id="ARBA00023136"/>
    </source>
</evidence>
<reference evidence="24" key="1">
    <citation type="submission" date="2012-07" db="EMBL/GenBank/DDBJ databases">
        <title>Genome of the Chinese tree shrew, a rising model animal genetically related to primates.</title>
        <authorList>
            <person name="Zhang G."/>
            <person name="Fan Y."/>
            <person name="Yao Y."/>
            <person name="Huang Z."/>
        </authorList>
    </citation>
    <scope>NUCLEOTIDE SEQUENCE [LARGE SCALE GENOMIC DNA]</scope>
</reference>
<evidence type="ECO:0000313" key="23">
    <source>
        <dbReference type="EMBL" id="ELW71873.1"/>
    </source>
</evidence>
<dbReference type="AlphaFoldDB" id="L9LAE4"/>
<name>L9LAE4_TUPCH</name>
<comment type="catalytic activity">
    <reaction evidence="19">
        <text>a 3-O-[beta-D-galactosyl-(1-&gt;3)-N-acetyl-alpha-D-galactosaminyl]-L-threonyl-[protein] + UDP-N-acetyl-alpha-D-glucosamine = a 3-O-{beta-D-galactosyl-(1-&gt;3)-[N-acetyl-beta-D-glucosaminyl-(1-&gt;6)]-N-acetyl-alpha-D-galactosaminyl}-L-threonyl-[protein] + UDP + H(+)</text>
        <dbReference type="Rhea" id="RHEA:56216"/>
        <dbReference type="Rhea" id="RHEA-COMP:13923"/>
        <dbReference type="Rhea" id="RHEA-COMP:14420"/>
        <dbReference type="ChEBI" id="CHEBI:15378"/>
        <dbReference type="ChEBI" id="CHEBI:57705"/>
        <dbReference type="ChEBI" id="CHEBI:58223"/>
        <dbReference type="ChEBI" id="CHEBI:137950"/>
        <dbReference type="ChEBI" id="CHEBI:139607"/>
        <dbReference type="EC" id="2.4.1.102"/>
    </reaction>
</comment>
<dbReference type="InParanoid" id="L9LAE4"/>
<dbReference type="FunCoup" id="L9LAE4">
    <property type="interactions" value="115"/>
</dbReference>
<evidence type="ECO:0000256" key="5">
    <source>
        <dbReference type="ARBA" id="ARBA00022692"/>
    </source>
</evidence>
<dbReference type="GO" id="GO:0003829">
    <property type="term" value="F:beta-1,3-galactosyl-O-glycosyl-glycoprotein beta-1,6-N-acetylglucosaminyltransferase activity"/>
    <property type="evidence" value="ECO:0007669"/>
    <property type="project" value="UniProtKB-EC"/>
</dbReference>
<comment type="catalytic activity">
    <reaction evidence="21">
        <text>a 3-O-[beta-D-galactosyl-(1-&gt;3)-N-acetyl-alpha-D-galactosaminyl]-L-seryl-[protein] + UDP-N-acetyl-alpha-D-glucosamine = 3-O-{beta-D-galactosyl-(1-&gt;3)-[N-acetyl-beta-D-glucosaminyl-(1-&gt;6)]-N-acetyl-alpha-D-galactosaminyl}-L-seryl-[protein] + UDP + H(+)</text>
        <dbReference type="Rhea" id="RHEA:56212"/>
        <dbReference type="Rhea" id="RHEA-COMP:13922"/>
        <dbReference type="Rhea" id="RHEA-COMP:14419"/>
        <dbReference type="ChEBI" id="CHEBI:15378"/>
        <dbReference type="ChEBI" id="CHEBI:57705"/>
        <dbReference type="ChEBI" id="CHEBI:58223"/>
        <dbReference type="ChEBI" id="CHEBI:137949"/>
        <dbReference type="ChEBI" id="CHEBI:139605"/>
        <dbReference type="EC" id="2.4.1.102"/>
    </reaction>
</comment>
<keyword evidence="10" id="KW-0325">Glycoprotein</keyword>
<dbReference type="InterPro" id="IPR003406">
    <property type="entry name" value="Glyco_trans_14"/>
</dbReference>
<evidence type="ECO:0000256" key="1">
    <source>
        <dbReference type="ARBA" id="ARBA00004323"/>
    </source>
</evidence>
<dbReference type="Pfam" id="PF02485">
    <property type="entry name" value="Branch"/>
    <property type="match status" value="1"/>
</dbReference>
<keyword evidence="3 23" id="KW-0328">Glycosyltransferase</keyword>
<accession>L9LAE4</accession>
<evidence type="ECO:0000256" key="21">
    <source>
        <dbReference type="ARBA" id="ARBA00049911"/>
    </source>
</evidence>
<dbReference type="EC" id="2.4.1.102" evidence="14"/>
<protein>
    <recommendedName>
        <fullName evidence="15">Beta-1,3-galactosyl-O-glycosyl-glycoprotein beta-1,6-N-acetylglucosaminyltransferase 3</fullName>
        <ecNumber evidence="14">2.4.1.102</ecNumber>
        <ecNumber evidence="13">2.4.1.148</ecNumber>
        <ecNumber evidence="12">2.4.1.150</ecNumber>
    </recommendedName>
    <alternativeName>
        <fullName evidence="16">C2GnT-mucin type</fullName>
    </alternativeName>
</protein>
<evidence type="ECO:0000256" key="22">
    <source>
        <dbReference type="ARBA" id="ARBA00055416"/>
    </source>
</evidence>
<evidence type="ECO:0000256" key="11">
    <source>
        <dbReference type="ARBA" id="ARBA00038150"/>
    </source>
</evidence>
<evidence type="ECO:0000256" key="18">
    <source>
        <dbReference type="ARBA" id="ARBA00048927"/>
    </source>
</evidence>
<dbReference type="Proteomes" id="UP000011518">
    <property type="component" value="Unassembled WGS sequence"/>
</dbReference>
<dbReference type="EC" id="2.4.1.150" evidence="12"/>
<dbReference type="EC" id="2.4.1.148" evidence="13"/>
<keyword evidence="4 23" id="KW-0808">Transferase</keyword>
<evidence type="ECO:0000256" key="16">
    <source>
        <dbReference type="ARBA" id="ARBA00041719"/>
    </source>
</evidence>
<evidence type="ECO:0000256" key="3">
    <source>
        <dbReference type="ARBA" id="ARBA00022676"/>
    </source>
</evidence>
<comment type="subcellular location">
    <subcellularLocation>
        <location evidence="1">Golgi apparatus membrane</location>
        <topology evidence="1">Single-pass type II membrane protein</topology>
    </subcellularLocation>
</comment>
<reference evidence="24" key="2">
    <citation type="journal article" date="2013" name="Nat. Commun.">
        <title>Genome of the Chinese tree shrew.</title>
        <authorList>
            <person name="Fan Y."/>
            <person name="Huang Z.Y."/>
            <person name="Cao C.C."/>
            <person name="Chen C.S."/>
            <person name="Chen Y.X."/>
            <person name="Fan D.D."/>
            <person name="He J."/>
            <person name="Hou H.L."/>
            <person name="Hu L."/>
            <person name="Hu X.T."/>
            <person name="Jiang X.T."/>
            <person name="Lai R."/>
            <person name="Lang Y.S."/>
            <person name="Liang B."/>
            <person name="Liao S.G."/>
            <person name="Mu D."/>
            <person name="Ma Y.Y."/>
            <person name="Niu Y.Y."/>
            <person name="Sun X.Q."/>
            <person name="Xia J.Q."/>
            <person name="Xiao J."/>
            <person name="Xiong Z.Q."/>
            <person name="Xu L."/>
            <person name="Yang L."/>
            <person name="Zhang Y."/>
            <person name="Zhao W."/>
            <person name="Zhao X.D."/>
            <person name="Zheng Y.T."/>
            <person name="Zhou J.M."/>
            <person name="Zhu Y.B."/>
            <person name="Zhang G.J."/>
            <person name="Wang J."/>
            <person name="Yao Y.G."/>
        </authorList>
    </citation>
    <scope>NUCLEOTIDE SEQUENCE [LARGE SCALE GENOMIC DNA]</scope>
</reference>
<evidence type="ECO:0000313" key="24">
    <source>
        <dbReference type="Proteomes" id="UP000011518"/>
    </source>
</evidence>
<dbReference type="GO" id="GO:0047225">
    <property type="term" value="F:acetylgalactosaminyl-O-glycosyl-glycoprotein beta-1,6-N-acetylglucosaminyltransferase activity"/>
    <property type="evidence" value="ECO:0007669"/>
    <property type="project" value="UniProtKB-EC"/>
</dbReference>
<comment type="catalytic activity">
    <reaction evidence="20">
        <text>a 3-O-[N-acetyl-beta-D-glucosaminyl-(1-&gt;3)-N-acetyl-alpha-D-galactosaminyl]-L-threonyl-[protein] + UDP-N-acetyl-alpha-D-glucosamine = 3-O-[N-acetyl-beta-D-glucosaminyl-(1-&gt;3)-[N-acetyl-beta-D-glucosaminyl-(1-&gt;6)]-N-acetyl-alpha-D-galactosaminyl]-L-threonyl-[protein] + UDP + H(+)</text>
        <dbReference type="Rhea" id="RHEA:56192"/>
        <dbReference type="Rhea" id="RHEA-COMP:11692"/>
        <dbReference type="Rhea" id="RHEA-COMP:14413"/>
        <dbReference type="ChEBI" id="CHEBI:15378"/>
        <dbReference type="ChEBI" id="CHEBI:57705"/>
        <dbReference type="ChEBI" id="CHEBI:58223"/>
        <dbReference type="ChEBI" id="CHEBI:87080"/>
        <dbReference type="ChEBI" id="CHEBI:139580"/>
        <dbReference type="EC" id="2.4.1.148"/>
    </reaction>
</comment>
<comment type="catalytic activity">
    <reaction evidence="18">
        <text>3-O-[N-acetyl-beta-D-glucosaminyl-(1-&gt;3)-N-acetyl-alpha-D-galactosaminyl]-L-seryl-[protein] + UDP-N-acetyl-alpha-D-glucosamine = 3-O-[N-acetyl-beta-D-glucosaminyl-(1-&gt;3)-[N-acetyl-beta-D-glucosaminyl-(1-&gt;6)]-N-acetyl-alpha-D-galactosaminyl]-L-seryl-[protein] + UDP + H(+)</text>
        <dbReference type="Rhea" id="RHEA:56188"/>
        <dbReference type="Rhea" id="RHEA-COMP:11691"/>
        <dbReference type="Rhea" id="RHEA-COMP:14412"/>
        <dbReference type="ChEBI" id="CHEBI:15378"/>
        <dbReference type="ChEBI" id="CHEBI:57705"/>
        <dbReference type="ChEBI" id="CHEBI:58223"/>
        <dbReference type="ChEBI" id="CHEBI:87079"/>
        <dbReference type="ChEBI" id="CHEBI:139581"/>
        <dbReference type="EC" id="2.4.1.148"/>
    </reaction>
</comment>
<proteinExistence type="inferred from homology"/>
<comment type="pathway">
    <text evidence="2">Protein modification; protein glycosylation.</text>
</comment>
<evidence type="ECO:0000256" key="17">
    <source>
        <dbReference type="ARBA" id="ARBA00047621"/>
    </source>
</evidence>
<evidence type="ECO:0000256" key="7">
    <source>
        <dbReference type="ARBA" id="ARBA00022989"/>
    </source>
</evidence>
<evidence type="ECO:0000256" key="14">
    <source>
        <dbReference type="ARBA" id="ARBA00038948"/>
    </source>
</evidence>
<sequence>MCFHGIRPVFTWKQKQTLARDCPQAVKKLLKMLQCKKLCRQHHLWILGCYTLLAIVALRLSLRLKCDFDHLDLQSREFQSQCCRNLLYESLKLPAKRSVNCSGVTRGDQEAVIQALLNNLEVKEKRQPFTDADYLHMTRDCERFKAQRKFIQFPLSKEELDFPIAYSMVVHEKIENFERLLRAVYAPQNIYCIHVDRKSPETFQEAVKAIISCFPNVFLASKLVKVVYASWSRVQADLNCMEDLLQSSVPWKYFLNTCGTDFPIKTNGEMVQALKVLNGKNSMESEIPSRLKKNRWKYQYVVTDTLHMTGRRKDPPPNNLTMFTGNAYMVASRDFIQQVLQNPKSQQLIEWVKDTYSPDEHLWATLQRAPWMPGSVPYHPKYDVSDMTAIARLVKWEEHEGDVNDGASYAPCSGIHQRSICIYGAGDLCWMLQNHHLLANKFDPNVDDNALQCLEEYLRHKAIYGTEL</sequence>
<dbReference type="EMBL" id="KB320452">
    <property type="protein sequence ID" value="ELW71873.1"/>
    <property type="molecule type" value="Genomic_DNA"/>
</dbReference>
<evidence type="ECO:0000256" key="13">
    <source>
        <dbReference type="ARBA" id="ARBA00038912"/>
    </source>
</evidence>
<keyword evidence="24" id="KW-1185">Reference proteome</keyword>
<dbReference type="GO" id="GO:0008109">
    <property type="term" value="F:N-acetyllactosaminide beta-1,6-N-acetylglucosaminyltransferase activity"/>
    <property type="evidence" value="ECO:0007669"/>
    <property type="project" value="UniProtKB-EC"/>
</dbReference>
<organism evidence="23 24">
    <name type="scientific">Tupaia chinensis</name>
    <name type="common">Chinese tree shrew</name>
    <name type="synonym">Tupaia belangeri chinensis</name>
    <dbReference type="NCBI Taxonomy" id="246437"/>
    <lineage>
        <taxon>Eukaryota</taxon>
        <taxon>Metazoa</taxon>
        <taxon>Chordata</taxon>
        <taxon>Craniata</taxon>
        <taxon>Vertebrata</taxon>
        <taxon>Euteleostomi</taxon>
        <taxon>Mammalia</taxon>
        <taxon>Eutheria</taxon>
        <taxon>Euarchontoglires</taxon>
        <taxon>Scandentia</taxon>
        <taxon>Tupaiidae</taxon>
        <taxon>Tupaia</taxon>
    </lineage>
</organism>
<evidence type="ECO:0000256" key="9">
    <source>
        <dbReference type="ARBA" id="ARBA00023157"/>
    </source>
</evidence>
<comment type="function">
    <text evidence="22">Glycosyltransferase that can synthesize all known mucin beta 6 N-acetylglucosaminides. Mediates core 2 and core 4 O-glycan branching, 2 important steps in mucin-type biosynthesis. Also has I-branching enzyme activity by converting linear into branched poly-N-acetyllactosaminoglycans, leading to introduce the blood group I antigen during embryonic development.</text>
</comment>
<keyword evidence="5" id="KW-0812">Transmembrane</keyword>
<dbReference type="STRING" id="246437.L9LAE4"/>
<evidence type="ECO:0000256" key="20">
    <source>
        <dbReference type="ARBA" id="ARBA00049876"/>
    </source>
</evidence>
<dbReference type="PANTHER" id="PTHR19297">
    <property type="entry name" value="GLYCOSYLTRANSFERASE 14 FAMILY MEMBER"/>
    <property type="match status" value="1"/>
</dbReference>
<dbReference type="PANTHER" id="PTHR19297:SF81">
    <property type="entry name" value="BETA-1,3-GALACTOSYL-O-GLYCOSYL-GLYCOPROTEIN BETA-1,6-N-ACETYLGLUCOSAMINYLTRANSFERASE 3"/>
    <property type="match status" value="1"/>
</dbReference>
<gene>
    <name evidence="23" type="ORF">TREES_T100008408</name>
</gene>
<keyword evidence="8" id="KW-0472">Membrane</keyword>
<evidence type="ECO:0000256" key="15">
    <source>
        <dbReference type="ARBA" id="ARBA00039292"/>
    </source>
</evidence>
<evidence type="ECO:0000256" key="10">
    <source>
        <dbReference type="ARBA" id="ARBA00023180"/>
    </source>
</evidence>
<comment type="similarity">
    <text evidence="11">Belongs to the glycosyltransferase 14 family.</text>
</comment>
<keyword evidence="9" id="KW-1015">Disulfide bond</keyword>
<evidence type="ECO:0000256" key="19">
    <source>
        <dbReference type="ARBA" id="ARBA00049870"/>
    </source>
</evidence>
<keyword evidence="6" id="KW-0735">Signal-anchor</keyword>
<comment type="catalytic activity">
    <reaction evidence="17">
        <text>a beta-D-Gal-(1-&gt;4)-beta-D-GlcNAc-(1-&gt;3)-beta-D-Gal-(1-&gt;4)-beta-D-GlcNAc derivative + UDP-N-acetyl-alpha-D-glucosamine = a beta-D-Gal-(1-&gt;4)-beta-D-GlcNAc-(1-&gt;3)-[beta-D-GlcNAc-(1-&gt;6)]-beta-D-Gal-(1-&gt;4)-N-acetyl-beta-D-GlcNAc derivative + UDP + H(+)</text>
        <dbReference type="Rhea" id="RHEA:54820"/>
        <dbReference type="ChEBI" id="CHEBI:15378"/>
        <dbReference type="ChEBI" id="CHEBI:57705"/>
        <dbReference type="ChEBI" id="CHEBI:58223"/>
        <dbReference type="ChEBI" id="CHEBI:138371"/>
        <dbReference type="ChEBI" id="CHEBI:138372"/>
        <dbReference type="EC" id="2.4.1.150"/>
    </reaction>
</comment>
<dbReference type="eggNOG" id="KOG0799">
    <property type="taxonomic scope" value="Eukaryota"/>
</dbReference>
<dbReference type="GO" id="GO:0000139">
    <property type="term" value="C:Golgi membrane"/>
    <property type="evidence" value="ECO:0007669"/>
    <property type="project" value="UniProtKB-SubCell"/>
</dbReference>
<evidence type="ECO:0000256" key="6">
    <source>
        <dbReference type="ARBA" id="ARBA00022968"/>
    </source>
</evidence>
<keyword evidence="7" id="KW-1133">Transmembrane helix</keyword>
<evidence type="ECO:0000256" key="12">
    <source>
        <dbReference type="ARBA" id="ARBA00038907"/>
    </source>
</evidence>
<evidence type="ECO:0000256" key="2">
    <source>
        <dbReference type="ARBA" id="ARBA00004922"/>
    </source>
</evidence>